<reference evidence="3" key="1">
    <citation type="submission" date="2022-07" db="EMBL/GenBank/DDBJ databases">
        <title>Phylogenomic reconstructions and comparative analyses of Kickxellomycotina fungi.</title>
        <authorList>
            <person name="Reynolds N.K."/>
            <person name="Stajich J.E."/>
            <person name="Barry K."/>
            <person name="Grigoriev I.V."/>
            <person name="Crous P."/>
            <person name="Smith M.E."/>
        </authorList>
    </citation>
    <scope>NUCLEOTIDE SEQUENCE</scope>
    <source>
        <strain evidence="3">RSA 1196</strain>
    </source>
</reference>
<dbReference type="EMBL" id="JANBPY010003628">
    <property type="protein sequence ID" value="KAJ1950840.1"/>
    <property type="molecule type" value="Genomic_DNA"/>
</dbReference>
<feature type="region of interest" description="Disordered" evidence="1">
    <location>
        <begin position="25"/>
        <end position="138"/>
    </location>
</feature>
<dbReference type="AlphaFoldDB" id="A0A9W8E492"/>
<gene>
    <name evidence="3" type="ORF">IWQ62_006500</name>
</gene>
<proteinExistence type="predicted"/>
<protein>
    <submittedName>
        <fullName evidence="3">Uncharacterized protein</fullName>
    </submittedName>
</protein>
<keyword evidence="2" id="KW-0732">Signal</keyword>
<evidence type="ECO:0000313" key="3">
    <source>
        <dbReference type="EMBL" id="KAJ1950840.1"/>
    </source>
</evidence>
<evidence type="ECO:0000256" key="1">
    <source>
        <dbReference type="SAM" id="MobiDB-lite"/>
    </source>
</evidence>
<feature type="compositionally biased region" description="Polar residues" evidence="1">
    <location>
        <begin position="110"/>
        <end position="120"/>
    </location>
</feature>
<feature type="signal peptide" evidence="2">
    <location>
        <begin position="1"/>
        <end position="24"/>
    </location>
</feature>
<sequence>MQFTKTTLFAVALIALTSAQSALAATPPAQPNNGQVKPPNNGGEKVSNIANDHSNGNLSVNGNNNNNGATQGQGKTGQHQKPAAFQRQRRHRTGSRRKHQRSGVSHENKNGQTSTISHNPNGPVPDSKVFNAPKDNKQ</sequence>
<feature type="compositionally biased region" description="Low complexity" evidence="1">
    <location>
        <begin position="55"/>
        <end position="80"/>
    </location>
</feature>
<keyword evidence="4" id="KW-1185">Reference proteome</keyword>
<feature type="chain" id="PRO_5040925966" evidence="2">
    <location>
        <begin position="25"/>
        <end position="138"/>
    </location>
</feature>
<comment type="caution">
    <text evidence="3">The sequence shown here is derived from an EMBL/GenBank/DDBJ whole genome shotgun (WGS) entry which is preliminary data.</text>
</comment>
<evidence type="ECO:0000256" key="2">
    <source>
        <dbReference type="SAM" id="SignalP"/>
    </source>
</evidence>
<evidence type="ECO:0000313" key="4">
    <source>
        <dbReference type="Proteomes" id="UP001150925"/>
    </source>
</evidence>
<organism evidence="3 4">
    <name type="scientific">Dispira parvispora</name>
    <dbReference type="NCBI Taxonomy" id="1520584"/>
    <lineage>
        <taxon>Eukaryota</taxon>
        <taxon>Fungi</taxon>
        <taxon>Fungi incertae sedis</taxon>
        <taxon>Zoopagomycota</taxon>
        <taxon>Kickxellomycotina</taxon>
        <taxon>Dimargaritomycetes</taxon>
        <taxon>Dimargaritales</taxon>
        <taxon>Dimargaritaceae</taxon>
        <taxon>Dispira</taxon>
    </lineage>
</organism>
<feature type="compositionally biased region" description="Basic residues" evidence="1">
    <location>
        <begin position="87"/>
        <end position="101"/>
    </location>
</feature>
<name>A0A9W8E492_9FUNG</name>
<accession>A0A9W8E492</accession>
<dbReference type="Proteomes" id="UP001150925">
    <property type="component" value="Unassembled WGS sequence"/>
</dbReference>